<organism evidence="1 2">
    <name type="scientific">Gigaspora margarita</name>
    <dbReference type="NCBI Taxonomy" id="4874"/>
    <lineage>
        <taxon>Eukaryota</taxon>
        <taxon>Fungi</taxon>
        <taxon>Fungi incertae sedis</taxon>
        <taxon>Mucoromycota</taxon>
        <taxon>Glomeromycotina</taxon>
        <taxon>Glomeromycetes</taxon>
        <taxon>Diversisporales</taxon>
        <taxon>Gigasporaceae</taxon>
        <taxon>Gigaspora</taxon>
    </lineage>
</organism>
<dbReference type="EMBL" id="WTPW01000188">
    <property type="protein sequence ID" value="KAF0537657.1"/>
    <property type="molecule type" value="Genomic_DNA"/>
</dbReference>
<dbReference type="Proteomes" id="UP000439903">
    <property type="component" value="Unassembled WGS sequence"/>
</dbReference>
<gene>
    <name evidence="1" type="ORF">F8M41_008322</name>
</gene>
<accession>A0A8H4AVS8</accession>
<dbReference type="AlphaFoldDB" id="A0A8H4AVS8"/>
<sequence>MTPNTEVSFFKDDNTTEEKATCINFVQDYIPSIVRNTDVIYSNSGNITKNQRALLAQYLTEMNMLATELNVSIIDTTKSDMLFMPQYHDKARFDISFMPQYLNESPPNFGNFVEERMFFLQYTESDHIPFINQKNMDVFPFDHMLASEK</sequence>
<keyword evidence="2" id="KW-1185">Reference proteome</keyword>
<protein>
    <submittedName>
        <fullName evidence="1">Uncharacterized protein</fullName>
    </submittedName>
</protein>
<reference evidence="1 2" key="1">
    <citation type="journal article" date="2019" name="Environ. Microbiol.">
        <title>At the nexus of three kingdoms: the genome of the mycorrhizal fungus Gigaspora margarita provides insights into plant, endobacterial and fungal interactions.</title>
        <authorList>
            <person name="Venice F."/>
            <person name="Ghignone S."/>
            <person name="Salvioli di Fossalunga A."/>
            <person name="Amselem J."/>
            <person name="Novero M."/>
            <person name="Xianan X."/>
            <person name="Sedzielewska Toro K."/>
            <person name="Morin E."/>
            <person name="Lipzen A."/>
            <person name="Grigoriev I.V."/>
            <person name="Henrissat B."/>
            <person name="Martin F.M."/>
            <person name="Bonfante P."/>
        </authorList>
    </citation>
    <scope>NUCLEOTIDE SEQUENCE [LARGE SCALE GENOMIC DNA]</scope>
    <source>
        <strain evidence="1 2">BEG34</strain>
    </source>
</reference>
<proteinExistence type="predicted"/>
<name>A0A8H4AVS8_GIGMA</name>
<comment type="caution">
    <text evidence="1">The sequence shown here is derived from an EMBL/GenBank/DDBJ whole genome shotgun (WGS) entry which is preliminary data.</text>
</comment>
<evidence type="ECO:0000313" key="2">
    <source>
        <dbReference type="Proteomes" id="UP000439903"/>
    </source>
</evidence>
<evidence type="ECO:0000313" key="1">
    <source>
        <dbReference type="EMBL" id="KAF0537657.1"/>
    </source>
</evidence>